<comment type="similarity">
    <text evidence="2">Belongs to the AP-2 family.</text>
</comment>
<keyword evidence="10" id="KW-1185">Reference proteome</keyword>
<keyword evidence="3" id="KW-0805">Transcription regulation</keyword>
<dbReference type="Proteomes" id="UP000038040">
    <property type="component" value="Unplaced"/>
</dbReference>
<evidence type="ECO:0000256" key="6">
    <source>
        <dbReference type="ARBA" id="ARBA00023242"/>
    </source>
</evidence>
<organism evidence="9 11">
    <name type="scientific">Dracunculus medinensis</name>
    <name type="common">Guinea worm</name>
    <dbReference type="NCBI Taxonomy" id="318479"/>
    <lineage>
        <taxon>Eukaryota</taxon>
        <taxon>Metazoa</taxon>
        <taxon>Ecdysozoa</taxon>
        <taxon>Nematoda</taxon>
        <taxon>Chromadorea</taxon>
        <taxon>Rhabditida</taxon>
        <taxon>Spirurina</taxon>
        <taxon>Dracunculoidea</taxon>
        <taxon>Dracunculidae</taxon>
        <taxon>Dracunculus</taxon>
    </lineage>
</organism>
<dbReference type="EMBL" id="UYYG01001158">
    <property type="protein sequence ID" value="VDN57089.1"/>
    <property type="molecule type" value="Genomic_DNA"/>
</dbReference>
<dbReference type="PRINTS" id="PR01748">
    <property type="entry name" value="AP2TNSCPFCT"/>
</dbReference>
<evidence type="ECO:0000256" key="2">
    <source>
        <dbReference type="ARBA" id="ARBA00007770"/>
    </source>
</evidence>
<name>A0A0N4U6X0_DRAME</name>
<protein>
    <submittedName>
        <fullName evidence="11">TF_AP-2 domain-containing protein</fullName>
    </submittedName>
</protein>
<sequence length="407" mass="46129">MGVPSDGKCMKNLNQLKRDRINSIGFSLLRTQEQNHDTDNANEYLITSSPKIRKIDDNHEKSKQIIDKKISLRTERKNRQHPLRLTQEENIRNQLIKMLSFNNESFNQTLLLSKAKNTFSPSFPSDLIVRKKENNHSIGFDKVDNTVDDNIDTHIGNDSSDCNDCDNAGTSHDIDTSNDMKQCIESRVFSMVPGRLSLLSSCKKYTVTAGEVKRRLSSPERLNASLLGGILRRAKSKNGGQTLRDQLQNYGLSLPVGRRKGSNISLLTALVEGEADELASDFNRVCQESFPHAFLSTLLNSSELYKKIETIDRRKTDLTASIRILEEFMNFMQGELDAMKVKKPHALENFQLITHGFGASAIMSGLTVFYQYLMESVNLMDQFKRNDDLGGEKLSNLQRLPYSDFHI</sequence>
<dbReference type="GO" id="GO:0005634">
    <property type="term" value="C:nucleus"/>
    <property type="evidence" value="ECO:0007669"/>
    <property type="project" value="UniProtKB-SubCell"/>
</dbReference>
<dbReference type="InterPro" id="IPR013854">
    <property type="entry name" value="TF_AP2_C"/>
</dbReference>
<dbReference type="PANTHER" id="PTHR10812:SF17">
    <property type="entry name" value="TRANSCRIPTION FACTOR AP-2, ISOFORM D"/>
    <property type="match status" value="1"/>
</dbReference>
<evidence type="ECO:0000313" key="8">
    <source>
        <dbReference type="EMBL" id="VDN57089.1"/>
    </source>
</evidence>
<evidence type="ECO:0000256" key="1">
    <source>
        <dbReference type="ARBA" id="ARBA00004123"/>
    </source>
</evidence>
<dbReference type="GO" id="GO:0000981">
    <property type="term" value="F:DNA-binding transcription factor activity, RNA polymerase II-specific"/>
    <property type="evidence" value="ECO:0007669"/>
    <property type="project" value="TreeGrafter"/>
</dbReference>
<keyword evidence="6" id="KW-0539">Nucleus</keyword>
<evidence type="ECO:0000313" key="9">
    <source>
        <dbReference type="Proteomes" id="UP000038040"/>
    </source>
</evidence>
<reference evidence="11" key="1">
    <citation type="submission" date="2017-02" db="UniProtKB">
        <authorList>
            <consortium name="WormBaseParasite"/>
        </authorList>
    </citation>
    <scope>IDENTIFICATION</scope>
</reference>
<evidence type="ECO:0000259" key="7">
    <source>
        <dbReference type="Pfam" id="PF03299"/>
    </source>
</evidence>
<dbReference type="PANTHER" id="PTHR10812">
    <property type="entry name" value="TRANSCRIPTION FACTOR AP-2"/>
    <property type="match status" value="1"/>
</dbReference>
<dbReference type="GO" id="GO:0000977">
    <property type="term" value="F:RNA polymerase II transcription regulatory region sequence-specific DNA binding"/>
    <property type="evidence" value="ECO:0007669"/>
    <property type="project" value="TreeGrafter"/>
</dbReference>
<dbReference type="OrthoDB" id="6252992at2759"/>
<dbReference type="GO" id="GO:0042127">
    <property type="term" value="P:regulation of cell population proliferation"/>
    <property type="evidence" value="ECO:0007669"/>
    <property type="project" value="TreeGrafter"/>
</dbReference>
<dbReference type="WBParaSite" id="DME_0000270201-mRNA-1">
    <property type="protein sequence ID" value="DME_0000270201-mRNA-1"/>
    <property type="gene ID" value="DME_0000270201"/>
</dbReference>
<evidence type="ECO:0000313" key="11">
    <source>
        <dbReference type="WBParaSite" id="DME_0000270201-mRNA-1"/>
    </source>
</evidence>
<keyword evidence="4" id="KW-0238">DNA-binding</keyword>
<dbReference type="STRING" id="318479.A0A0N4U6X0"/>
<gene>
    <name evidence="8" type="ORF">DME_LOCUS7062</name>
</gene>
<comment type="subcellular location">
    <subcellularLocation>
        <location evidence="1">Nucleus</location>
    </subcellularLocation>
</comment>
<dbReference type="Pfam" id="PF03299">
    <property type="entry name" value="TF_AP-2"/>
    <property type="match status" value="1"/>
</dbReference>
<evidence type="ECO:0000256" key="5">
    <source>
        <dbReference type="ARBA" id="ARBA00023163"/>
    </source>
</evidence>
<proteinExistence type="inferred from homology"/>
<evidence type="ECO:0000256" key="4">
    <source>
        <dbReference type="ARBA" id="ARBA00023125"/>
    </source>
</evidence>
<keyword evidence="5" id="KW-0804">Transcription</keyword>
<dbReference type="InterPro" id="IPR004979">
    <property type="entry name" value="TF_AP2"/>
</dbReference>
<feature type="domain" description="Transcription factor AP-2 C-terminal" evidence="7">
    <location>
        <begin position="189"/>
        <end position="374"/>
    </location>
</feature>
<accession>A0A0N4U6X0</accession>
<evidence type="ECO:0000256" key="3">
    <source>
        <dbReference type="ARBA" id="ARBA00023015"/>
    </source>
</evidence>
<dbReference type="Proteomes" id="UP000274756">
    <property type="component" value="Unassembled WGS sequence"/>
</dbReference>
<evidence type="ECO:0000313" key="10">
    <source>
        <dbReference type="Proteomes" id="UP000274756"/>
    </source>
</evidence>
<dbReference type="AlphaFoldDB" id="A0A0N4U6X0"/>
<reference evidence="8 10" key="2">
    <citation type="submission" date="2018-11" db="EMBL/GenBank/DDBJ databases">
        <authorList>
            <consortium name="Pathogen Informatics"/>
        </authorList>
    </citation>
    <scope>NUCLEOTIDE SEQUENCE [LARGE SCALE GENOMIC DNA]</scope>
</reference>